<evidence type="ECO:0000259" key="1">
    <source>
        <dbReference type="Pfam" id="PF13518"/>
    </source>
</evidence>
<proteinExistence type="predicted"/>
<dbReference type="EMBL" id="QNBD01000100">
    <property type="protein sequence ID" value="RKX71189.1"/>
    <property type="molecule type" value="Genomic_DNA"/>
</dbReference>
<protein>
    <recommendedName>
        <fullName evidence="1">Insertion element IS150 protein InsJ-like helix-turn-helix domain-containing protein</fullName>
    </recommendedName>
</protein>
<comment type="caution">
    <text evidence="2">The sequence shown here is derived from an EMBL/GenBank/DDBJ whole genome shotgun (WGS) entry which is preliminary data.</text>
</comment>
<dbReference type="SUPFAM" id="SSF46689">
    <property type="entry name" value="Homeodomain-like"/>
    <property type="match status" value="1"/>
</dbReference>
<dbReference type="InterPro" id="IPR009057">
    <property type="entry name" value="Homeodomain-like_sf"/>
</dbReference>
<accession>A0A660SKA5</accession>
<evidence type="ECO:0000313" key="2">
    <source>
        <dbReference type="EMBL" id="RKX71189.1"/>
    </source>
</evidence>
<gene>
    <name evidence="2" type="ORF">DRP43_02675</name>
</gene>
<name>A0A660SKA5_UNCT6</name>
<dbReference type="Pfam" id="PF13518">
    <property type="entry name" value="HTH_28"/>
    <property type="match status" value="1"/>
</dbReference>
<evidence type="ECO:0000313" key="3">
    <source>
        <dbReference type="Proteomes" id="UP000271125"/>
    </source>
</evidence>
<feature type="domain" description="Insertion element IS150 protein InsJ-like helix-turn-helix" evidence="1">
    <location>
        <begin position="39"/>
        <end position="79"/>
    </location>
</feature>
<dbReference type="AlphaFoldDB" id="A0A660SKA5"/>
<sequence length="157" mass="18087">MSNKKDEVILEGPKGTFIIKTDDYLSRNIAMLVENECLGTTVTKISKKYNITRSRFYQIKNAYKKDGEEGITEKKRGPKGNSIRTETIINQIIRYKFLDPNTTSEVITQKLRQTGYNISIRSVERTITEYGLQKKTSLFKSGKRIQKGRNTPNKNKD</sequence>
<dbReference type="Proteomes" id="UP000271125">
    <property type="component" value="Unassembled WGS sequence"/>
</dbReference>
<reference evidence="2 3" key="1">
    <citation type="submission" date="2018-06" db="EMBL/GenBank/DDBJ databases">
        <title>Extensive metabolic versatility and redundancy in microbially diverse, dynamic hydrothermal sediments.</title>
        <authorList>
            <person name="Dombrowski N."/>
            <person name="Teske A."/>
            <person name="Baker B.J."/>
        </authorList>
    </citation>
    <scope>NUCLEOTIDE SEQUENCE [LARGE SCALE GENOMIC DNA]</scope>
    <source>
        <strain evidence="2">B10_G13</strain>
    </source>
</reference>
<organism evidence="2 3">
    <name type="scientific">candidate division TA06 bacterium</name>
    <dbReference type="NCBI Taxonomy" id="2250710"/>
    <lineage>
        <taxon>Bacteria</taxon>
        <taxon>Bacteria division TA06</taxon>
    </lineage>
</organism>
<dbReference type="InterPro" id="IPR055247">
    <property type="entry name" value="InsJ-like_HTH"/>
</dbReference>